<accession>A0A4S4EEJ5</accession>
<name>A0A4S4EEJ5_CAMSN</name>
<dbReference type="Proteomes" id="UP000306102">
    <property type="component" value="Unassembled WGS sequence"/>
</dbReference>
<dbReference type="PANTHER" id="PTHR46929:SF33">
    <property type="entry name" value="L10-INTERACTING MYB DOMAIN-CONTAINING PROTEIN-LIKE ISOFORM X1"/>
    <property type="match status" value="1"/>
</dbReference>
<dbReference type="AlphaFoldDB" id="A0A4S4EEJ5"/>
<organism evidence="2 3">
    <name type="scientific">Camellia sinensis var. sinensis</name>
    <name type="common">China tea</name>
    <dbReference type="NCBI Taxonomy" id="542762"/>
    <lineage>
        <taxon>Eukaryota</taxon>
        <taxon>Viridiplantae</taxon>
        <taxon>Streptophyta</taxon>
        <taxon>Embryophyta</taxon>
        <taxon>Tracheophyta</taxon>
        <taxon>Spermatophyta</taxon>
        <taxon>Magnoliopsida</taxon>
        <taxon>eudicotyledons</taxon>
        <taxon>Gunneridae</taxon>
        <taxon>Pentapetalae</taxon>
        <taxon>asterids</taxon>
        <taxon>Ericales</taxon>
        <taxon>Theaceae</taxon>
        <taxon>Camellia</taxon>
    </lineage>
</organism>
<comment type="caution">
    <text evidence="2">The sequence shown here is derived from an EMBL/GenBank/DDBJ whole genome shotgun (WGS) entry which is preliminary data.</text>
</comment>
<proteinExistence type="predicted"/>
<sequence length="295" mass="33005">MAYYLMFEQVVSNILLSCCDHDKVHPDARPYKTKAVLNFNDLCLIYGYASADGRYSRSSHDVDVEDDIQGVNLGQVLSIRCFPYGDKELEDDTSGIKAGVFEFSITKGLTISCKVHEKLWSSEDEHPDAIAYKNKTLGYYNDLCILFGSGIADGGLSCQDMGTEIDYNALEIEMDQVSGCIQIPLLDVDTSDRGKKRPTKMPSVSGRSRKVQKTGEEIQEPCTDTTSVVTRLVKKQEKSYDSIANAIDALQSISDIDDELLLDGCDLLEDERKAKTFLALDVNLRKRWLLRKLGR</sequence>
<protein>
    <submittedName>
        <fullName evidence="2">Uncharacterized protein</fullName>
    </submittedName>
</protein>
<gene>
    <name evidence="2" type="ORF">TEA_020279</name>
</gene>
<feature type="region of interest" description="Disordered" evidence="1">
    <location>
        <begin position="191"/>
        <end position="216"/>
    </location>
</feature>
<evidence type="ECO:0000256" key="1">
    <source>
        <dbReference type="SAM" id="MobiDB-lite"/>
    </source>
</evidence>
<dbReference type="PANTHER" id="PTHR46929">
    <property type="entry name" value="EXPRESSED PROTEIN"/>
    <property type="match status" value="1"/>
</dbReference>
<evidence type="ECO:0000313" key="3">
    <source>
        <dbReference type="Proteomes" id="UP000306102"/>
    </source>
</evidence>
<dbReference type="EMBL" id="SDRB02005503">
    <property type="protein sequence ID" value="THG14186.1"/>
    <property type="molecule type" value="Genomic_DNA"/>
</dbReference>
<keyword evidence="3" id="KW-1185">Reference proteome</keyword>
<evidence type="ECO:0000313" key="2">
    <source>
        <dbReference type="EMBL" id="THG14186.1"/>
    </source>
</evidence>
<reference evidence="2 3" key="1">
    <citation type="journal article" date="2018" name="Proc. Natl. Acad. Sci. U.S.A.">
        <title>Draft genome sequence of Camellia sinensis var. sinensis provides insights into the evolution of the tea genome and tea quality.</title>
        <authorList>
            <person name="Wei C."/>
            <person name="Yang H."/>
            <person name="Wang S."/>
            <person name="Zhao J."/>
            <person name="Liu C."/>
            <person name="Gao L."/>
            <person name="Xia E."/>
            <person name="Lu Y."/>
            <person name="Tai Y."/>
            <person name="She G."/>
            <person name="Sun J."/>
            <person name="Cao H."/>
            <person name="Tong W."/>
            <person name="Gao Q."/>
            <person name="Li Y."/>
            <person name="Deng W."/>
            <person name="Jiang X."/>
            <person name="Wang W."/>
            <person name="Chen Q."/>
            <person name="Zhang S."/>
            <person name="Li H."/>
            <person name="Wu J."/>
            <person name="Wang P."/>
            <person name="Li P."/>
            <person name="Shi C."/>
            <person name="Zheng F."/>
            <person name="Jian J."/>
            <person name="Huang B."/>
            <person name="Shan D."/>
            <person name="Shi M."/>
            <person name="Fang C."/>
            <person name="Yue Y."/>
            <person name="Li F."/>
            <person name="Li D."/>
            <person name="Wei S."/>
            <person name="Han B."/>
            <person name="Jiang C."/>
            <person name="Yin Y."/>
            <person name="Xia T."/>
            <person name="Zhang Z."/>
            <person name="Bennetzen J.L."/>
            <person name="Zhao S."/>
            <person name="Wan X."/>
        </authorList>
    </citation>
    <scope>NUCLEOTIDE SEQUENCE [LARGE SCALE GENOMIC DNA]</scope>
    <source>
        <strain evidence="3">cv. Shuchazao</strain>
        <tissue evidence="2">Leaf</tissue>
    </source>
</reference>
<dbReference type="STRING" id="542762.A0A4S4EEJ5"/>